<evidence type="ECO:0000313" key="5">
    <source>
        <dbReference type="Proteomes" id="UP000322245"/>
    </source>
</evidence>
<dbReference type="PANTHER" id="PTHR15228:SF25">
    <property type="entry name" value="F-BAR DOMAIN-CONTAINING PROTEIN"/>
    <property type="match status" value="1"/>
</dbReference>
<evidence type="ECO:0000259" key="3">
    <source>
        <dbReference type="PROSITE" id="PS50238"/>
    </source>
</evidence>
<dbReference type="InterPro" id="IPR008936">
    <property type="entry name" value="Rho_GTPase_activation_prot"/>
</dbReference>
<sequence length="522" mass="57897">MVSTRPSPAPPKGRVAYPNAASYTPGDAGNSPAYLKPFSPIKPVTSRDSDKERAQGLKTWWKGFREKEAAEADKLAHDGRVVFGVPLEVSMQYASSQVSADGDDGALYVFGVIPIVMAKCGLYLKENATLVEGTFRVSGSAKRMRDLQTLFDTGPSYGRNIDWKKLPYTSHDVGTIFRRFLTQLPEPAIPYRFYGAFRLVMERHLSQQTTFEEALEEYKNLVKALPEVHRNLLLYVLDLLSVFDRRSDTNLMNAANLALIFQPGLLSHEDHALQPRENVLSQQVLEFIITHYKRISESIEIGKPRQKSAKKKPRRKSKPTKPQRPPLVKADTDLMLPSDSDDEAPSGGYYVVEASVKKSPLPSPAPRPLPPSLAERINSERVNSPPPAAPRTVPLMDLIDPSDSDDDAPPGGYEVRTGNFAATRAALRAKSQQAELDKAASKGSTGLSRRKTVPAKDDASSSEDEDGDDDTEEEMEDDEEDRNDSCRHTFDPTLFPHIPSADHLAHLLSEYAHVTSNDEMKQ</sequence>
<gene>
    <name evidence="4" type="ORF">B9479_006927</name>
</gene>
<organism evidence="4 5">
    <name type="scientific">Cryptococcus floricola</name>
    <dbReference type="NCBI Taxonomy" id="2591691"/>
    <lineage>
        <taxon>Eukaryota</taxon>
        <taxon>Fungi</taxon>
        <taxon>Dikarya</taxon>
        <taxon>Basidiomycota</taxon>
        <taxon>Agaricomycotina</taxon>
        <taxon>Tremellomycetes</taxon>
        <taxon>Tremellales</taxon>
        <taxon>Cryptococcaceae</taxon>
        <taxon>Cryptococcus</taxon>
    </lineage>
</organism>
<feature type="non-terminal residue" evidence="4">
    <location>
        <position position="522"/>
    </location>
</feature>
<dbReference type="GO" id="GO:0005096">
    <property type="term" value="F:GTPase activator activity"/>
    <property type="evidence" value="ECO:0007669"/>
    <property type="project" value="UniProtKB-KW"/>
</dbReference>
<accession>A0A5D3ANQ4</accession>
<dbReference type="GO" id="GO:0060237">
    <property type="term" value="P:regulation of fungal-type cell wall organization"/>
    <property type="evidence" value="ECO:0007669"/>
    <property type="project" value="TreeGrafter"/>
</dbReference>
<proteinExistence type="predicted"/>
<feature type="domain" description="Rho-GAP" evidence="3">
    <location>
        <begin position="85"/>
        <end position="296"/>
    </location>
</feature>
<dbReference type="SUPFAM" id="SSF48350">
    <property type="entry name" value="GTPase activation domain, GAP"/>
    <property type="match status" value="1"/>
</dbReference>
<feature type="compositionally biased region" description="Basic residues" evidence="2">
    <location>
        <begin position="304"/>
        <end position="321"/>
    </location>
</feature>
<comment type="caution">
    <text evidence="4">The sequence shown here is derived from an EMBL/GenBank/DDBJ whole genome shotgun (WGS) entry which is preliminary data.</text>
</comment>
<dbReference type="Gene3D" id="1.10.555.10">
    <property type="entry name" value="Rho GTPase activation protein"/>
    <property type="match status" value="1"/>
</dbReference>
<dbReference type="Proteomes" id="UP000322245">
    <property type="component" value="Unassembled WGS sequence"/>
</dbReference>
<protein>
    <recommendedName>
        <fullName evidence="3">Rho-GAP domain-containing protein</fullName>
    </recommendedName>
</protein>
<dbReference type="InterPro" id="IPR000198">
    <property type="entry name" value="RhoGAP_dom"/>
</dbReference>
<keyword evidence="5" id="KW-1185">Reference proteome</keyword>
<keyword evidence="1" id="KW-0343">GTPase activation</keyword>
<feature type="region of interest" description="Disordered" evidence="2">
    <location>
        <begin position="1"/>
        <end position="52"/>
    </location>
</feature>
<feature type="region of interest" description="Disordered" evidence="2">
    <location>
        <begin position="300"/>
        <end position="497"/>
    </location>
</feature>
<dbReference type="Pfam" id="PF00620">
    <property type="entry name" value="RhoGAP"/>
    <property type="match status" value="1"/>
</dbReference>
<feature type="compositionally biased region" description="Pro residues" evidence="2">
    <location>
        <begin position="361"/>
        <end position="371"/>
    </location>
</feature>
<dbReference type="EMBL" id="NIDF01000133">
    <property type="protein sequence ID" value="TYJ52452.1"/>
    <property type="molecule type" value="Genomic_DNA"/>
</dbReference>
<dbReference type="GO" id="GO:0007165">
    <property type="term" value="P:signal transduction"/>
    <property type="evidence" value="ECO:0007669"/>
    <property type="project" value="InterPro"/>
</dbReference>
<evidence type="ECO:0000256" key="1">
    <source>
        <dbReference type="ARBA" id="ARBA00022468"/>
    </source>
</evidence>
<dbReference type="GO" id="GO:0005938">
    <property type="term" value="C:cell cortex"/>
    <property type="evidence" value="ECO:0007669"/>
    <property type="project" value="TreeGrafter"/>
</dbReference>
<dbReference type="SMART" id="SM00324">
    <property type="entry name" value="RhoGAP"/>
    <property type="match status" value="1"/>
</dbReference>
<dbReference type="AlphaFoldDB" id="A0A5D3ANQ4"/>
<dbReference type="InterPro" id="IPR051025">
    <property type="entry name" value="RhoGAP"/>
</dbReference>
<name>A0A5D3ANQ4_9TREE</name>
<dbReference type="PANTHER" id="PTHR15228">
    <property type="entry name" value="SPERMATHECAL PHYSIOLOGY VARIANT"/>
    <property type="match status" value="1"/>
</dbReference>
<reference evidence="4 5" key="1">
    <citation type="submission" date="2017-05" db="EMBL/GenBank/DDBJ databases">
        <title>The Genome Sequence of Tsuchiyaea wingfieldii DSM 27421.</title>
        <authorList>
            <person name="Cuomo C."/>
            <person name="Passer A."/>
            <person name="Billmyre B."/>
            <person name="Heitman J."/>
        </authorList>
    </citation>
    <scope>NUCLEOTIDE SEQUENCE [LARGE SCALE GENOMIC DNA]</scope>
    <source>
        <strain evidence="4 5">DSM 27421</strain>
    </source>
</reference>
<dbReference type="PROSITE" id="PS50238">
    <property type="entry name" value="RHOGAP"/>
    <property type="match status" value="1"/>
</dbReference>
<evidence type="ECO:0000256" key="2">
    <source>
        <dbReference type="SAM" id="MobiDB-lite"/>
    </source>
</evidence>
<evidence type="ECO:0000313" key="4">
    <source>
        <dbReference type="EMBL" id="TYJ52452.1"/>
    </source>
</evidence>
<feature type="compositionally biased region" description="Acidic residues" evidence="2">
    <location>
        <begin position="460"/>
        <end position="482"/>
    </location>
</feature>